<dbReference type="Proteomes" id="UP000198307">
    <property type="component" value="Unassembled WGS sequence"/>
</dbReference>
<dbReference type="Pfam" id="PF07331">
    <property type="entry name" value="TctB"/>
    <property type="match status" value="1"/>
</dbReference>
<evidence type="ECO:0000313" key="4">
    <source>
        <dbReference type="Proteomes" id="UP000198307"/>
    </source>
</evidence>
<evidence type="ECO:0000313" key="3">
    <source>
        <dbReference type="EMBL" id="SNT73482.1"/>
    </source>
</evidence>
<evidence type="ECO:0000259" key="2">
    <source>
        <dbReference type="Pfam" id="PF07331"/>
    </source>
</evidence>
<evidence type="ECO:0000256" key="1">
    <source>
        <dbReference type="SAM" id="Phobius"/>
    </source>
</evidence>
<feature type="transmembrane region" description="Helical" evidence="1">
    <location>
        <begin position="21"/>
        <end position="39"/>
    </location>
</feature>
<dbReference type="AlphaFoldDB" id="A0A239PU92"/>
<reference evidence="3 4" key="1">
    <citation type="submission" date="2017-07" db="EMBL/GenBank/DDBJ databases">
        <authorList>
            <person name="Sun Z.S."/>
            <person name="Albrecht U."/>
            <person name="Echele G."/>
            <person name="Lee C.C."/>
        </authorList>
    </citation>
    <scope>NUCLEOTIDE SEQUENCE [LARGE SCALE GENOMIC DNA]</scope>
    <source>
        <strain evidence="3 4">DSM 14827</strain>
    </source>
</reference>
<keyword evidence="4" id="KW-1185">Reference proteome</keyword>
<dbReference type="EMBL" id="FZQB01000005">
    <property type="protein sequence ID" value="SNT73482.1"/>
    <property type="molecule type" value="Genomic_DNA"/>
</dbReference>
<feature type="transmembrane region" description="Helical" evidence="1">
    <location>
        <begin position="59"/>
        <end position="80"/>
    </location>
</feature>
<keyword evidence="1" id="KW-0472">Membrane</keyword>
<feature type="transmembrane region" description="Helical" evidence="1">
    <location>
        <begin position="132"/>
        <end position="149"/>
    </location>
</feature>
<proteinExistence type="predicted"/>
<keyword evidence="1" id="KW-1133">Transmembrane helix</keyword>
<gene>
    <name evidence="3" type="ORF">SAMN05444959_10549</name>
</gene>
<feature type="transmembrane region" description="Helical" evidence="1">
    <location>
        <begin position="92"/>
        <end position="112"/>
    </location>
</feature>
<name>A0A239PU92_9RHOB</name>
<dbReference type="InterPro" id="IPR009936">
    <property type="entry name" value="DUF1468"/>
</dbReference>
<organism evidence="3 4">
    <name type="scientific">Paracoccus seriniphilus</name>
    <dbReference type="NCBI Taxonomy" id="184748"/>
    <lineage>
        <taxon>Bacteria</taxon>
        <taxon>Pseudomonadati</taxon>
        <taxon>Pseudomonadota</taxon>
        <taxon>Alphaproteobacteria</taxon>
        <taxon>Rhodobacterales</taxon>
        <taxon>Paracoccaceae</taxon>
        <taxon>Paracoccus</taxon>
    </lineage>
</organism>
<sequence length="166" mass="17328">MITSPLPAPKPPAFPKRPGEFVVALALIAVAILAFLTSFGASGQGNAASADSPMQLPRILLGIWMVLGLLCTVMAGFLAPKGRAGSYRVCRVALFAVILSAVSLGILFLGYLIPVTLGLGAMLLCLGERQPLRFALTLLILGPGLWALFHHGLGLRLPLLISGGVF</sequence>
<protein>
    <submittedName>
        <fullName evidence="3">Tripartite tricarboxylate transporter TctB family protein</fullName>
    </submittedName>
</protein>
<accession>A0A239PU92</accession>
<keyword evidence="1" id="KW-0812">Transmembrane</keyword>
<feature type="domain" description="DUF1468" evidence="2">
    <location>
        <begin position="22"/>
        <end position="158"/>
    </location>
</feature>